<dbReference type="Pfam" id="PF00067">
    <property type="entry name" value="p450"/>
    <property type="match status" value="1"/>
</dbReference>
<evidence type="ECO:0000256" key="1">
    <source>
        <dbReference type="ARBA" id="ARBA00010617"/>
    </source>
</evidence>
<dbReference type="SUPFAM" id="SSF48264">
    <property type="entry name" value="Cytochrome P450"/>
    <property type="match status" value="1"/>
</dbReference>
<dbReference type="InterPro" id="IPR001128">
    <property type="entry name" value="Cyt_P450"/>
</dbReference>
<dbReference type="STRING" id="675120.N1PBU5"/>
<dbReference type="GO" id="GO:0004497">
    <property type="term" value="F:monooxygenase activity"/>
    <property type="evidence" value="ECO:0007669"/>
    <property type="project" value="InterPro"/>
</dbReference>
<dbReference type="InterPro" id="IPR036396">
    <property type="entry name" value="Cyt_P450_sf"/>
</dbReference>
<evidence type="ECO:0000313" key="5">
    <source>
        <dbReference type="Proteomes" id="UP000016933"/>
    </source>
</evidence>
<keyword evidence="3" id="KW-0472">Membrane</keyword>
<dbReference type="PRINTS" id="PR00463">
    <property type="entry name" value="EP450I"/>
</dbReference>
<evidence type="ECO:0000256" key="2">
    <source>
        <dbReference type="PIRSR" id="PIRSR602401-1"/>
    </source>
</evidence>
<dbReference type="GO" id="GO:0020037">
    <property type="term" value="F:heme binding"/>
    <property type="evidence" value="ECO:0007669"/>
    <property type="project" value="InterPro"/>
</dbReference>
<dbReference type="GO" id="GO:0005506">
    <property type="term" value="F:iron ion binding"/>
    <property type="evidence" value="ECO:0007669"/>
    <property type="project" value="InterPro"/>
</dbReference>
<feature type="binding site" description="axial binding residue" evidence="2">
    <location>
        <position position="465"/>
    </location>
    <ligand>
        <name>heme</name>
        <dbReference type="ChEBI" id="CHEBI:30413"/>
    </ligand>
    <ligandPart>
        <name>Fe</name>
        <dbReference type="ChEBI" id="CHEBI:18248"/>
    </ligandPart>
</feature>
<dbReference type="OMA" id="CINSQIN"/>
<comment type="cofactor">
    <cofactor evidence="2">
        <name>heme</name>
        <dbReference type="ChEBI" id="CHEBI:30413"/>
    </cofactor>
</comment>
<dbReference type="eggNOG" id="KOG0157">
    <property type="taxonomic scope" value="Eukaryota"/>
</dbReference>
<keyword evidence="2" id="KW-0408">Iron</keyword>
<dbReference type="InterPro" id="IPR002401">
    <property type="entry name" value="Cyt_P450_E_grp-I"/>
</dbReference>
<evidence type="ECO:0000313" key="4">
    <source>
        <dbReference type="EMBL" id="EME38451.1"/>
    </source>
</evidence>
<dbReference type="InterPro" id="IPR050121">
    <property type="entry name" value="Cytochrome_P450_monoxygenase"/>
</dbReference>
<evidence type="ECO:0000256" key="3">
    <source>
        <dbReference type="SAM" id="Phobius"/>
    </source>
</evidence>
<reference evidence="5" key="1">
    <citation type="journal article" date="2012" name="PLoS Genet.">
        <title>The genomes of the fungal plant pathogens Cladosporium fulvum and Dothistroma septosporum reveal adaptation to different hosts and lifestyles but also signatures of common ancestry.</title>
        <authorList>
            <person name="de Wit P.J.G.M."/>
            <person name="van der Burgt A."/>
            <person name="Oekmen B."/>
            <person name="Stergiopoulos I."/>
            <person name="Abd-Elsalam K.A."/>
            <person name="Aerts A.L."/>
            <person name="Bahkali A.H."/>
            <person name="Beenen H.G."/>
            <person name="Chettri P."/>
            <person name="Cox M.P."/>
            <person name="Datema E."/>
            <person name="de Vries R.P."/>
            <person name="Dhillon B."/>
            <person name="Ganley A.R."/>
            <person name="Griffiths S.A."/>
            <person name="Guo Y."/>
            <person name="Hamelin R.C."/>
            <person name="Henrissat B."/>
            <person name="Kabir M.S."/>
            <person name="Jashni M.K."/>
            <person name="Kema G."/>
            <person name="Klaubauf S."/>
            <person name="Lapidus A."/>
            <person name="Levasseur A."/>
            <person name="Lindquist E."/>
            <person name="Mehrabi R."/>
            <person name="Ohm R.A."/>
            <person name="Owen T.J."/>
            <person name="Salamov A."/>
            <person name="Schwelm A."/>
            <person name="Schijlen E."/>
            <person name="Sun H."/>
            <person name="van den Burg H.A."/>
            <person name="van Ham R.C.H.J."/>
            <person name="Zhang S."/>
            <person name="Goodwin S.B."/>
            <person name="Grigoriev I.V."/>
            <person name="Collemare J."/>
            <person name="Bradshaw R.E."/>
        </authorList>
    </citation>
    <scope>NUCLEOTIDE SEQUENCE [LARGE SCALE GENOMIC DNA]</scope>
    <source>
        <strain evidence="5">NZE10 / CBS 128990</strain>
    </source>
</reference>
<dbReference type="Gene3D" id="1.10.630.10">
    <property type="entry name" value="Cytochrome P450"/>
    <property type="match status" value="1"/>
</dbReference>
<accession>N1PBU5</accession>
<reference evidence="4 5" key="2">
    <citation type="journal article" date="2012" name="PLoS Pathog.">
        <title>Diverse lifestyles and strategies of plant pathogenesis encoded in the genomes of eighteen Dothideomycetes fungi.</title>
        <authorList>
            <person name="Ohm R.A."/>
            <person name="Feau N."/>
            <person name="Henrissat B."/>
            <person name="Schoch C.L."/>
            <person name="Horwitz B.A."/>
            <person name="Barry K.W."/>
            <person name="Condon B.J."/>
            <person name="Copeland A.C."/>
            <person name="Dhillon B."/>
            <person name="Glaser F."/>
            <person name="Hesse C.N."/>
            <person name="Kosti I."/>
            <person name="LaButti K."/>
            <person name="Lindquist E.A."/>
            <person name="Lucas S."/>
            <person name="Salamov A.A."/>
            <person name="Bradshaw R.E."/>
            <person name="Ciuffetti L."/>
            <person name="Hamelin R.C."/>
            <person name="Kema G.H.J."/>
            <person name="Lawrence C."/>
            <person name="Scott J.A."/>
            <person name="Spatafora J.W."/>
            <person name="Turgeon B.G."/>
            <person name="de Wit P.J.G.M."/>
            <person name="Zhong S."/>
            <person name="Goodwin S.B."/>
            <person name="Grigoriev I.V."/>
        </authorList>
    </citation>
    <scope>NUCLEOTIDE SEQUENCE [LARGE SCALE GENOMIC DNA]</scope>
    <source>
        <strain evidence="5">NZE10 / CBS 128990</strain>
    </source>
</reference>
<dbReference type="OrthoDB" id="1470350at2759"/>
<keyword evidence="5" id="KW-1185">Reference proteome</keyword>
<keyword evidence="3" id="KW-0812">Transmembrane</keyword>
<dbReference type="GO" id="GO:0016705">
    <property type="term" value="F:oxidoreductase activity, acting on paired donors, with incorporation or reduction of molecular oxygen"/>
    <property type="evidence" value="ECO:0007669"/>
    <property type="project" value="InterPro"/>
</dbReference>
<dbReference type="PANTHER" id="PTHR24305:SF166">
    <property type="entry name" value="CYTOCHROME P450 12A4, MITOCHONDRIAL-RELATED"/>
    <property type="match status" value="1"/>
</dbReference>
<proteinExistence type="inferred from homology"/>
<comment type="similarity">
    <text evidence="1">Belongs to the cytochrome P450 family.</text>
</comment>
<sequence>MSEFIVSRCLVTDVSNLQLIGEAALLIAVLGALSIIYHILIIPLISPLRDLPTPAQEPLIKRLFREPNGNDFLRWIEEVPNSGLIRYFGFLNTERVLLATTEAARTIHEGDTKIYFRPKSAKAFLCRLTGGGLFAAEGVQHSAQRRELTAAFKYRHLKELYPTFWEKTTEVLEALSDELGGSSKIVDVDDWAARGTLDAIGLAAFAYDFRSVADPETDLVRQYRKAFMPGNSGGRVRKLALIIPIRVLFRLPMKWNRDAEACIAAVRATLHRVVQKRQFEAVAGDDRHSDLLNVILRSRQFTATDVIVSQCMTFLAAGHEAPALALGWTLFELSKNPDWQQRLRNEIRANVPSPAADGTIDAARIDELPLLEAVVKESLRFWAPVPRSTRVSSRATIVAGRRIPAGRLLILSSYSMNRATRNWGSNAGIWNPERWLGSSEARSMGGSIDRQAFSTFSHGTCVRSCIGKQFAHSEVLVFLAGLVGRFEWTLEDVPHLAPGTVEADHDSTIVLKVVGGLKLRAKVVRGW</sequence>
<dbReference type="PANTHER" id="PTHR24305">
    <property type="entry name" value="CYTOCHROME P450"/>
    <property type="match status" value="1"/>
</dbReference>
<dbReference type="HOGENOM" id="CLU_001570_5_11_1"/>
<dbReference type="PRINTS" id="PR00385">
    <property type="entry name" value="P450"/>
</dbReference>
<dbReference type="EMBL" id="KB446547">
    <property type="protein sequence ID" value="EME38451.1"/>
    <property type="molecule type" value="Genomic_DNA"/>
</dbReference>
<dbReference type="Proteomes" id="UP000016933">
    <property type="component" value="Unassembled WGS sequence"/>
</dbReference>
<feature type="transmembrane region" description="Helical" evidence="3">
    <location>
        <begin position="23"/>
        <end position="45"/>
    </location>
</feature>
<organism evidence="4 5">
    <name type="scientific">Dothistroma septosporum (strain NZE10 / CBS 128990)</name>
    <name type="common">Red band needle blight fungus</name>
    <name type="synonym">Mycosphaerella pini</name>
    <dbReference type="NCBI Taxonomy" id="675120"/>
    <lineage>
        <taxon>Eukaryota</taxon>
        <taxon>Fungi</taxon>
        <taxon>Dikarya</taxon>
        <taxon>Ascomycota</taxon>
        <taxon>Pezizomycotina</taxon>
        <taxon>Dothideomycetes</taxon>
        <taxon>Dothideomycetidae</taxon>
        <taxon>Mycosphaerellales</taxon>
        <taxon>Mycosphaerellaceae</taxon>
        <taxon>Dothistroma</taxon>
    </lineage>
</organism>
<name>N1PBU5_DOTSN</name>
<evidence type="ECO:0008006" key="6">
    <source>
        <dbReference type="Google" id="ProtNLM"/>
    </source>
</evidence>
<dbReference type="AlphaFoldDB" id="N1PBU5"/>
<keyword evidence="2" id="KW-0479">Metal-binding</keyword>
<protein>
    <recommendedName>
        <fullName evidence="6">Cytochrome P450</fullName>
    </recommendedName>
</protein>
<keyword evidence="3" id="KW-1133">Transmembrane helix</keyword>
<gene>
    <name evidence="4" type="ORF">DOTSEDRAFT_181617</name>
</gene>
<keyword evidence="2" id="KW-0349">Heme</keyword>